<evidence type="ECO:0000259" key="8">
    <source>
        <dbReference type="Pfam" id="PF16922"/>
    </source>
</evidence>
<dbReference type="Gene3D" id="1.20.58.1030">
    <property type="match status" value="1"/>
</dbReference>
<sequence length="238" mass="27705">MLGGEDSPSQSQSLGGSFDLTQDDTLLGVNDFSSIRIDHADTVANLTQAWINERNSPELLPYKRYLVEPLLKAIEDQTETIMETMDNPQRKFISMLFQNEIERIKFVVRSYLRTRLYKIEKCTLEILRRAHQDDNILSPQETAYARRYQELLESHNHDSFLHLMPAGQHKQDEKVADYDMVVRANMEAPVFIRVRENCGPIQLDQRDEETTMLEKDDIYILRYNVVRDLLLGGNVELI</sequence>
<dbReference type="CDD" id="cd11711">
    <property type="entry name" value="GINS_A_Sld5"/>
    <property type="match status" value="1"/>
</dbReference>
<dbReference type="GO" id="GO:0000727">
    <property type="term" value="P:double-strand break repair via break-induced replication"/>
    <property type="evidence" value="ECO:0007669"/>
    <property type="project" value="TreeGrafter"/>
</dbReference>
<comment type="function">
    <text evidence="6">The GINS complex plays an essential role in the initiation of DNA replication.</text>
</comment>
<evidence type="ECO:0000256" key="5">
    <source>
        <dbReference type="ARBA" id="ARBA00023242"/>
    </source>
</evidence>
<dbReference type="PANTHER" id="PTHR21206">
    <property type="entry name" value="SLD5 PROTEIN"/>
    <property type="match status" value="1"/>
</dbReference>
<dbReference type="Proteomes" id="UP001234581">
    <property type="component" value="Unassembled WGS sequence"/>
</dbReference>
<protein>
    <recommendedName>
        <fullName evidence="3 6">DNA replication complex GINS protein SLD5</fullName>
    </recommendedName>
</protein>
<organism evidence="9 10">
    <name type="scientific">Lichtheimia ornata</name>
    <dbReference type="NCBI Taxonomy" id="688661"/>
    <lineage>
        <taxon>Eukaryota</taxon>
        <taxon>Fungi</taxon>
        <taxon>Fungi incertae sedis</taxon>
        <taxon>Mucoromycota</taxon>
        <taxon>Mucoromycotina</taxon>
        <taxon>Mucoromycetes</taxon>
        <taxon>Mucorales</taxon>
        <taxon>Lichtheimiaceae</taxon>
        <taxon>Lichtheimia</taxon>
    </lineage>
</organism>
<name>A0AAD7XVU4_9FUNG</name>
<dbReference type="SUPFAM" id="SSF158573">
    <property type="entry name" value="GINS helical bundle-like"/>
    <property type="match status" value="1"/>
</dbReference>
<evidence type="ECO:0000256" key="2">
    <source>
        <dbReference type="ARBA" id="ARBA00008187"/>
    </source>
</evidence>
<dbReference type="InterPro" id="IPR031633">
    <property type="entry name" value="SLD5_C"/>
</dbReference>
<dbReference type="InterPro" id="IPR036224">
    <property type="entry name" value="GINS_bundle-like_dom_sf"/>
</dbReference>
<keyword evidence="10" id="KW-1185">Reference proteome</keyword>
<reference evidence="9 10" key="1">
    <citation type="submission" date="2023-03" db="EMBL/GenBank/DDBJ databases">
        <title>Genome sequence of Lichtheimia ornata CBS 291.66.</title>
        <authorList>
            <person name="Mohabir J.T."/>
            <person name="Shea T.P."/>
            <person name="Kurbessoian T."/>
            <person name="Berby B."/>
            <person name="Fontaine J."/>
            <person name="Livny J."/>
            <person name="Gnirke A."/>
            <person name="Stajich J.E."/>
            <person name="Cuomo C.A."/>
        </authorList>
    </citation>
    <scope>NUCLEOTIDE SEQUENCE [LARGE SCALE GENOMIC DNA]</scope>
    <source>
        <strain evidence="9">CBS 291.66</strain>
    </source>
</reference>
<comment type="similarity">
    <text evidence="2 6">Belongs to the GINS4/SLD5 family.</text>
</comment>
<evidence type="ECO:0000259" key="7">
    <source>
        <dbReference type="Pfam" id="PF05916"/>
    </source>
</evidence>
<evidence type="ECO:0000256" key="1">
    <source>
        <dbReference type="ARBA" id="ARBA00004123"/>
    </source>
</evidence>
<dbReference type="Gene3D" id="3.40.5.60">
    <property type="match status" value="1"/>
</dbReference>
<evidence type="ECO:0000313" key="9">
    <source>
        <dbReference type="EMBL" id="KAJ8658879.1"/>
    </source>
</evidence>
<evidence type="ECO:0000313" key="10">
    <source>
        <dbReference type="Proteomes" id="UP001234581"/>
    </source>
</evidence>
<dbReference type="Pfam" id="PF05916">
    <property type="entry name" value="Sld5"/>
    <property type="match status" value="1"/>
</dbReference>
<evidence type="ECO:0000256" key="4">
    <source>
        <dbReference type="ARBA" id="ARBA00022705"/>
    </source>
</evidence>
<proteinExistence type="inferred from homology"/>
<dbReference type="RefSeq" id="XP_058343792.1">
    <property type="nucleotide sequence ID" value="XM_058485306.1"/>
</dbReference>
<dbReference type="EMBL" id="JARTCD010000021">
    <property type="protein sequence ID" value="KAJ8658879.1"/>
    <property type="molecule type" value="Genomic_DNA"/>
</dbReference>
<dbReference type="InterPro" id="IPR021151">
    <property type="entry name" value="GINS_A"/>
</dbReference>
<keyword evidence="5 6" id="KW-0539">Nucleus</keyword>
<feature type="domain" description="DNA replication complex GINS protein SLD5 C-terminal" evidence="8">
    <location>
        <begin position="185"/>
        <end position="238"/>
    </location>
</feature>
<evidence type="ECO:0000256" key="6">
    <source>
        <dbReference type="PIRNR" id="PIRNR007764"/>
    </source>
</evidence>
<feature type="domain" description="GINS subunit" evidence="7">
    <location>
        <begin position="98"/>
        <end position="156"/>
    </location>
</feature>
<comment type="caution">
    <text evidence="9">The sequence shown here is derived from an EMBL/GenBank/DDBJ whole genome shotgun (WGS) entry which is preliminary data.</text>
</comment>
<dbReference type="CDD" id="cd21692">
    <property type="entry name" value="GINS_B_Sld5"/>
    <property type="match status" value="1"/>
</dbReference>
<keyword evidence="4 6" id="KW-0235">DNA replication</keyword>
<accession>A0AAD7XVU4</accession>
<dbReference type="Pfam" id="PF16922">
    <property type="entry name" value="SLD5_C"/>
    <property type="match status" value="1"/>
</dbReference>
<dbReference type="InterPro" id="IPR038749">
    <property type="entry name" value="Sld5_GINS_A"/>
</dbReference>
<dbReference type="GO" id="GO:0000811">
    <property type="term" value="C:GINS complex"/>
    <property type="evidence" value="ECO:0007669"/>
    <property type="project" value="UniProtKB-UniRule"/>
</dbReference>
<dbReference type="AlphaFoldDB" id="A0AAD7XVU4"/>
<dbReference type="InterPro" id="IPR008591">
    <property type="entry name" value="GINS_Sld5"/>
</dbReference>
<gene>
    <name evidence="9" type="ORF">O0I10_005261</name>
</gene>
<dbReference type="PANTHER" id="PTHR21206:SF0">
    <property type="entry name" value="DNA REPLICATION COMPLEX GINS PROTEIN SLD5"/>
    <property type="match status" value="1"/>
</dbReference>
<dbReference type="GO" id="GO:0006261">
    <property type="term" value="P:DNA-templated DNA replication"/>
    <property type="evidence" value="ECO:0007669"/>
    <property type="project" value="InterPro"/>
</dbReference>
<dbReference type="SUPFAM" id="SSF160059">
    <property type="entry name" value="PriA/YqbF domain"/>
    <property type="match status" value="1"/>
</dbReference>
<evidence type="ECO:0000256" key="3">
    <source>
        <dbReference type="ARBA" id="ARBA00014804"/>
    </source>
</evidence>
<dbReference type="PIRSF" id="PIRSF007764">
    <property type="entry name" value="Sld5"/>
    <property type="match status" value="1"/>
</dbReference>
<dbReference type="GeneID" id="83212674"/>
<comment type="subcellular location">
    <subcellularLocation>
        <location evidence="1 6">Nucleus</location>
    </subcellularLocation>
</comment>